<dbReference type="GO" id="GO:0003676">
    <property type="term" value="F:nucleic acid binding"/>
    <property type="evidence" value="ECO:0007669"/>
    <property type="project" value="InterPro"/>
</dbReference>
<feature type="compositionally biased region" description="Acidic residues" evidence="4">
    <location>
        <begin position="386"/>
        <end position="399"/>
    </location>
</feature>
<dbReference type="PANTHER" id="PTHR12801:SF82">
    <property type="entry name" value="RNA EXONUCLEASE 5"/>
    <property type="match status" value="1"/>
</dbReference>
<keyword evidence="2" id="KW-0378">Hydrolase</keyword>
<dbReference type="Pfam" id="PF00929">
    <property type="entry name" value="RNase_T"/>
    <property type="match status" value="1"/>
</dbReference>
<dbReference type="InterPro" id="IPR047021">
    <property type="entry name" value="REXO1/3/4-like"/>
</dbReference>
<dbReference type="InterPro" id="IPR012337">
    <property type="entry name" value="RNaseH-like_sf"/>
</dbReference>
<evidence type="ECO:0000256" key="3">
    <source>
        <dbReference type="ARBA" id="ARBA00022839"/>
    </source>
</evidence>
<proteinExistence type="predicted"/>
<dbReference type="Gene3D" id="3.30.420.10">
    <property type="entry name" value="Ribonuclease H-like superfamily/Ribonuclease H"/>
    <property type="match status" value="1"/>
</dbReference>
<accession>A0A7E4VM09</accession>
<dbReference type="WBParaSite" id="Pan_g22144.t1">
    <property type="protein sequence ID" value="Pan_g22144.t1"/>
    <property type="gene ID" value="Pan_g22144"/>
</dbReference>
<organism evidence="6 7">
    <name type="scientific">Panagrellus redivivus</name>
    <name type="common">Microworm</name>
    <dbReference type="NCBI Taxonomy" id="6233"/>
    <lineage>
        <taxon>Eukaryota</taxon>
        <taxon>Metazoa</taxon>
        <taxon>Ecdysozoa</taxon>
        <taxon>Nematoda</taxon>
        <taxon>Chromadorea</taxon>
        <taxon>Rhabditida</taxon>
        <taxon>Tylenchina</taxon>
        <taxon>Panagrolaimomorpha</taxon>
        <taxon>Panagrolaimoidea</taxon>
        <taxon>Panagrolaimidae</taxon>
        <taxon>Panagrellus</taxon>
    </lineage>
</organism>
<dbReference type="FunFam" id="3.30.420.10:FF:000175">
    <property type="entry name" value="RNA exonuclease 5"/>
    <property type="match status" value="1"/>
</dbReference>
<dbReference type="InterPro" id="IPR013520">
    <property type="entry name" value="Ribonucl_H"/>
</dbReference>
<evidence type="ECO:0000259" key="5">
    <source>
        <dbReference type="SMART" id="SM00479"/>
    </source>
</evidence>
<evidence type="ECO:0000256" key="1">
    <source>
        <dbReference type="ARBA" id="ARBA00022722"/>
    </source>
</evidence>
<dbReference type="GO" id="GO:0005634">
    <property type="term" value="C:nucleus"/>
    <property type="evidence" value="ECO:0007669"/>
    <property type="project" value="TreeGrafter"/>
</dbReference>
<dbReference type="GO" id="GO:0004527">
    <property type="term" value="F:exonuclease activity"/>
    <property type="evidence" value="ECO:0007669"/>
    <property type="project" value="UniProtKB-KW"/>
</dbReference>
<dbReference type="InterPro" id="IPR036397">
    <property type="entry name" value="RNaseH_sf"/>
</dbReference>
<dbReference type="SMART" id="SM00479">
    <property type="entry name" value="EXOIII"/>
    <property type="match status" value="1"/>
</dbReference>
<dbReference type="Proteomes" id="UP000492821">
    <property type="component" value="Unassembled WGS sequence"/>
</dbReference>
<keyword evidence="1" id="KW-0540">Nuclease</keyword>
<evidence type="ECO:0000313" key="7">
    <source>
        <dbReference type="WBParaSite" id="Pan_g22144.t1"/>
    </source>
</evidence>
<reference evidence="7" key="2">
    <citation type="submission" date="2020-10" db="UniProtKB">
        <authorList>
            <consortium name="WormBaseParasite"/>
        </authorList>
    </citation>
    <scope>IDENTIFICATION</scope>
</reference>
<keyword evidence="6" id="KW-1185">Reference proteome</keyword>
<evidence type="ECO:0000256" key="4">
    <source>
        <dbReference type="SAM" id="MobiDB-lite"/>
    </source>
</evidence>
<dbReference type="PANTHER" id="PTHR12801">
    <property type="entry name" value="RNA EXONUCLEASE REXO1 / RECO3 FAMILY MEMBER-RELATED"/>
    <property type="match status" value="1"/>
</dbReference>
<sequence length="588" mass="64096">MDGNDDGDDCLGGVQLRPKDKKFKKMPKIIVIAWKGSPPPENMLLDHEFANLVQYCAIGGGFRKPAWCAIRNFAGVMSTVVFRVNVVDSVLDAFTPDNKDLFSPKYFTFQGLSASITTASRTSFWRSLLHVTTPPKQLIAKLVQTRGDPLEKARAIASDDFDRTKLLLTMVDLAELNYPLPLKGVGVKPSREKYAPVTKHSPIFVIDCEMCRGRDGSSLLTRISVVDESARIIFDTLVKPDEPISDYLTQYSGISPESLKNVKTKLADVHAALRALLPPDAILCGHSLNFDLAAIKFSHPYIIDVAAIYNLTGHPLGVRRISLRRLAQVFLNVDIQSSANGHCSVEDCLATLGLLKLKLKHGLTFGDVSCGFSVADYRRGAFPDAKDDESDASSEDESQEVTGKPVSRALTPRICETCKNKFATQCPIVDCPCENGTPKLCCACLAESTPAKDDVLEDGFDFAEATQAGTAGMLVPLTDYMNTTMSTVFCAINAPDDLVTPTKHCKVRDAQTLAGNGLSDLIREVGPRCAENRLTLIEHDVAEPESSPEAIDEAVKNLVLKHVLRNFLCAVVLASPSRSIAFMKARGD</sequence>
<name>A0A7E4VM09_PANRE</name>
<dbReference type="SUPFAM" id="SSF53098">
    <property type="entry name" value="Ribonuclease H-like"/>
    <property type="match status" value="1"/>
</dbReference>
<dbReference type="InterPro" id="IPR034922">
    <property type="entry name" value="REX1-like_exo"/>
</dbReference>
<dbReference type="CDD" id="cd06145">
    <property type="entry name" value="REX1_like"/>
    <property type="match status" value="1"/>
</dbReference>
<keyword evidence="3" id="KW-0269">Exonuclease</keyword>
<feature type="region of interest" description="Disordered" evidence="4">
    <location>
        <begin position="384"/>
        <end position="405"/>
    </location>
</feature>
<evidence type="ECO:0000256" key="2">
    <source>
        <dbReference type="ARBA" id="ARBA00022801"/>
    </source>
</evidence>
<feature type="domain" description="Exonuclease" evidence="5">
    <location>
        <begin position="202"/>
        <end position="364"/>
    </location>
</feature>
<protein>
    <submittedName>
        <fullName evidence="7">Exonuclease domain-containing protein</fullName>
    </submittedName>
</protein>
<reference evidence="6" key="1">
    <citation type="journal article" date="2013" name="Genetics">
        <title>The draft genome and transcriptome of Panagrellus redivivus are shaped by the harsh demands of a free-living lifestyle.</title>
        <authorList>
            <person name="Srinivasan J."/>
            <person name="Dillman A.R."/>
            <person name="Macchietto M.G."/>
            <person name="Heikkinen L."/>
            <person name="Lakso M."/>
            <person name="Fracchia K.M."/>
            <person name="Antoshechkin I."/>
            <person name="Mortazavi A."/>
            <person name="Wong G."/>
            <person name="Sternberg P.W."/>
        </authorList>
    </citation>
    <scope>NUCLEOTIDE SEQUENCE [LARGE SCALE GENOMIC DNA]</scope>
    <source>
        <strain evidence="6">MT8872</strain>
    </source>
</reference>
<dbReference type="AlphaFoldDB" id="A0A7E4VM09"/>
<evidence type="ECO:0000313" key="6">
    <source>
        <dbReference type="Proteomes" id="UP000492821"/>
    </source>
</evidence>